<dbReference type="EMBL" id="WHUW01000107">
    <property type="protein sequence ID" value="KAF8423997.1"/>
    <property type="molecule type" value="Genomic_DNA"/>
</dbReference>
<evidence type="ECO:0000313" key="3">
    <source>
        <dbReference type="EMBL" id="KAF8443324.1"/>
    </source>
</evidence>
<reference evidence="2" key="1">
    <citation type="submission" date="2019-10" db="EMBL/GenBank/DDBJ databases">
        <authorList>
            <consortium name="DOE Joint Genome Institute"/>
            <person name="Kuo A."/>
            <person name="Miyauchi S."/>
            <person name="Kiss E."/>
            <person name="Drula E."/>
            <person name="Kohler A."/>
            <person name="Sanchez-Garcia M."/>
            <person name="Andreopoulos B."/>
            <person name="Barry K.W."/>
            <person name="Bonito G."/>
            <person name="Buee M."/>
            <person name="Carver A."/>
            <person name="Chen C."/>
            <person name="Cichocki N."/>
            <person name="Clum A."/>
            <person name="Culley D."/>
            <person name="Crous P.W."/>
            <person name="Fauchery L."/>
            <person name="Girlanda M."/>
            <person name="Hayes R."/>
            <person name="Keri Z."/>
            <person name="LaButti K."/>
            <person name="Lipzen A."/>
            <person name="Lombard V."/>
            <person name="Magnuson J."/>
            <person name="Maillard F."/>
            <person name="Morin E."/>
            <person name="Murat C."/>
            <person name="Nolan M."/>
            <person name="Ohm R."/>
            <person name="Pangilinan J."/>
            <person name="Pereira M."/>
            <person name="Perotto S."/>
            <person name="Peter M."/>
            <person name="Riley R."/>
            <person name="Sitrit Y."/>
            <person name="Stielow B."/>
            <person name="Szollosi G."/>
            <person name="Zifcakova L."/>
            <person name="Stursova M."/>
            <person name="Spatafora J.W."/>
            <person name="Tedersoo L."/>
            <person name="Vaario L.-M."/>
            <person name="Yamada A."/>
            <person name="Yan M."/>
            <person name="Wang P."/>
            <person name="Xu J."/>
            <person name="Bruns T."/>
            <person name="Baldrian P."/>
            <person name="Vilgalys R."/>
            <person name="Henrissat B."/>
            <person name="Grigoriev I.V."/>
            <person name="Hibbett D."/>
            <person name="Nagy L.G."/>
            <person name="Martin F.M."/>
        </authorList>
    </citation>
    <scope>NUCLEOTIDE SEQUENCE</scope>
    <source>
        <strain evidence="2">BED1</strain>
    </source>
</reference>
<dbReference type="EMBL" id="WHUW01000008">
    <property type="protein sequence ID" value="KAF8443324.1"/>
    <property type="molecule type" value="Genomic_DNA"/>
</dbReference>
<dbReference type="Proteomes" id="UP001194468">
    <property type="component" value="Unassembled WGS sequence"/>
</dbReference>
<gene>
    <name evidence="3" type="ORF">L210DRAFT_3535562</name>
    <name evidence="2" type="ORF">L210DRAFT_3568588</name>
</gene>
<reference evidence="2" key="2">
    <citation type="journal article" date="2020" name="Nat. Commun.">
        <title>Large-scale genome sequencing of mycorrhizal fungi provides insights into the early evolution of symbiotic traits.</title>
        <authorList>
            <person name="Miyauchi S."/>
            <person name="Kiss E."/>
            <person name="Kuo A."/>
            <person name="Drula E."/>
            <person name="Kohler A."/>
            <person name="Sanchez-Garcia M."/>
            <person name="Morin E."/>
            <person name="Andreopoulos B."/>
            <person name="Barry K.W."/>
            <person name="Bonito G."/>
            <person name="Buee M."/>
            <person name="Carver A."/>
            <person name="Chen C."/>
            <person name="Cichocki N."/>
            <person name="Clum A."/>
            <person name="Culley D."/>
            <person name="Crous P.W."/>
            <person name="Fauchery L."/>
            <person name="Girlanda M."/>
            <person name="Hayes R.D."/>
            <person name="Keri Z."/>
            <person name="LaButti K."/>
            <person name="Lipzen A."/>
            <person name="Lombard V."/>
            <person name="Magnuson J."/>
            <person name="Maillard F."/>
            <person name="Murat C."/>
            <person name="Nolan M."/>
            <person name="Ohm R.A."/>
            <person name="Pangilinan J."/>
            <person name="Pereira M.F."/>
            <person name="Perotto S."/>
            <person name="Peter M."/>
            <person name="Pfister S."/>
            <person name="Riley R."/>
            <person name="Sitrit Y."/>
            <person name="Stielow J.B."/>
            <person name="Szollosi G."/>
            <person name="Zifcakova L."/>
            <person name="Stursova M."/>
            <person name="Spatafora J.W."/>
            <person name="Tedersoo L."/>
            <person name="Vaario L.M."/>
            <person name="Yamada A."/>
            <person name="Yan M."/>
            <person name="Wang P."/>
            <person name="Xu J."/>
            <person name="Bruns T."/>
            <person name="Baldrian P."/>
            <person name="Vilgalys R."/>
            <person name="Dunand C."/>
            <person name="Henrissat B."/>
            <person name="Grigoriev I.V."/>
            <person name="Hibbett D."/>
            <person name="Nagy L.G."/>
            <person name="Martin F.M."/>
        </authorList>
    </citation>
    <scope>NUCLEOTIDE SEQUENCE</scope>
    <source>
        <strain evidence="2">BED1</strain>
    </source>
</reference>
<evidence type="ECO:0000256" key="1">
    <source>
        <dbReference type="SAM" id="MobiDB-lite"/>
    </source>
</evidence>
<keyword evidence="4" id="KW-1185">Reference proteome</keyword>
<feature type="region of interest" description="Disordered" evidence="1">
    <location>
        <begin position="1"/>
        <end position="33"/>
    </location>
</feature>
<feature type="compositionally biased region" description="Polar residues" evidence="1">
    <location>
        <begin position="20"/>
        <end position="31"/>
    </location>
</feature>
<name>A0AAD4BE76_BOLED</name>
<organism evidence="2 4">
    <name type="scientific">Boletus edulis BED1</name>
    <dbReference type="NCBI Taxonomy" id="1328754"/>
    <lineage>
        <taxon>Eukaryota</taxon>
        <taxon>Fungi</taxon>
        <taxon>Dikarya</taxon>
        <taxon>Basidiomycota</taxon>
        <taxon>Agaricomycotina</taxon>
        <taxon>Agaricomycetes</taxon>
        <taxon>Agaricomycetidae</taxon>
        <taxon>Boletales</taxon>
        <taxon>Boletineae</taxon>
        <taxon>Boletaceae</taxon>
        <taxon>Boletoideae</taxon>
        <taxon>Boletus</taxon>
    </lineage>
</organism>
<accession>A0AAD4BE76</accession>
<comment type="caution">
    <text evidence="2">The sequence shown here is derived from an EMBL/GenBank/DDBJ whole genome shotgun (WGS) entry which is preliminary data.</text>
</comment>
<evidence type="ECO:0000313" key="2">
    <source>
        <dbReference type="EMBL" id="KAF8423997.1"/>
    </source>
</evidence>
<protein>
    <submittedName>
        <fullName evidence="2">Uncharacterized protein</fullName>
    </submittedName>
</protein>
<proteinExistence type="predicted"/>
<evidence type="ECO:0000313" key="4">
    <source>
        <dbReference type="Proteomes" id="UP001194468"/>
    </source>
</evidence>
<sequence length="62" mass="6970">MFAHTPRRSSLTSHNHHNRLTVSGGSAASNSHEGEVYAVRERCQVFWDVTVSVRNQGECDRT</sequence>
<dbReference type="AlphaFoldDB" id="A0AAD4BE76"/>